<protein>
    <recommendedName>
        <fullName evidence="4">Reverse transcriptase zinc-binding domain-containing protein</fullName>
    </recommendedName>
</protein>
<evidence type="ECO:0000256" key="1">
    <source>
        <dbReference type="SAM" id="MobiDB-lite"/>
    </source>
</evidence>
<dbReference type="Proteomes" id="UP001222325">
    <property type="component" value="Unassembled WGS sequence"/>
</dbReference>
<keyword evidence="3" id="KW-1185">Reference proteome</keyword>
<proteinExistence type="predicted"/>
<gene>
    <name evidence="2" type="ORF">B0H15DRAFT_788723</name>
</gene>
<name>A0AAD6TTF4_9AGAR</name>
<evidence type="ECO:0008006" key="4">
    <source>
        <dbReference type="Google" id="ProtNLM"/>
    </source>
</evidence>
<organism evidence="2 3">
    <name type="scientific">Mycena belliarum</name>
    <dbReference type="NCBI Taxonomy" id="1033014"/>
    <lineage>
        <taxon>Eukaryota</taxon>
        <taxon>Fungi</taxon>
        <taxon>Dikarya</taxon>
        <taxon>Basidiomycota</taxon>
        <taxon>Agaricomycotina</taxon>
        <taxon>Agaricomycetes</taxon>
        <taxon>Agaricomycetidae</taxon>
        <taxon>Agaricales</taxon>
        <taxon>Marasmiineae</taxon>
        <taxon>Mycenaceae</taxon>
        <taxon>Mycena</taxon>
    </lineage>
</organism>
<dbReference type="AlphaFoldDB" id="A0AAD6TTF4"/>
<comment type="caution">
    <text evidence="2">The sequence shown here is derived from an EMBL/GenBank/DDBJ whole genome shotgun (WGS) entry which is preliminary data.</text>
</comment>
<feature type="region of interest" description="Disordered" evidence="1">
    <location>
        <begin position="385"/>
        <end position="409"/>
    </location>
</feature>
<evidence type="ECO:0000313" key="3">
    <source>
        <dbReference type="Proteomes" id="UP001222325"/>
    </source>
</evidence>
<reference evidence="2" key="1">
    <citation type="submission" date="2023-03" db="EMBL/GenBank/DDBJ databases">
        <title>Massive genome expansion in bonnet fungi (Mycena s.s.) driven by repeated elements and novel gene families across ecological guilds.</title>
        <authorList>
            <consortium name="Lawrence Berkeley National Laboratory"/>
            <person name="Harder C.B."/>
            <person name="Miyauchi S."/>
            <person name="Viragh M."/>
            <person name="Kuo A."/>
            <person name="Thoen E."/>
            <person name="Andreopoulos B."/>
            <person name="Lu D."/>
            <person name="Skrede I."/>
            <person name="Drula E."/>
            <person name="Henrissat B."/>
            <person name="Morin E."/>
            <person name="Kohler A."/>
            <person name="Barry K."/>
            <person name="LaButti K."/>
            <person name="Morin E."/>
            <person name="Salamov A."/>
            <person name="Lipzen A."/>
            <person name="Mereny Z."/>
            <person name="Hegedus B."/>
            <person name="Baldrian P."/>
            <person name="Stursova M."/>
            <person name="Weitz H."/>
            <person name="Taylor A."/>
            <person name="Grigoriev I.V."/>
            <person name="Nagy L.G."/>
            <person name="Martin F."/>
            <person name="Kauserud H."/>
        </authorList>
    </citation>
    <scope>NUCLEOTIDE SEQUENCE</scope>
    <source>
        <strain evidence="2">CBHHK173m</strain>
    </source>
</reference>
<dbReference type="EMBL" id="JARJCN010000064">
    <property type="protein sequence ID" value="KAJ7078702.1"/>
    <property type="molecule type" value="Genomic_DNA"/>
</dbReference>
<sequence length="409" mass="46006">MSLRLPDNQPQTSACAEASSALVALQQAPLEQEIELTFAKKAVRDTLLSRLTLLEDSGWIGVEGRTPLRALAGELRKRSAPTFLKEKPKTNLEDRRAEDPSGAAQLAREGCRKLVPSEICYTANRHLELPGAKLASLTQATAYAGIRELKTAVTRKASDNNVKQVTLAIQCEYNYLPSAAQVWKSIRHKDFTRQVKNFLWKSLHSAHRIGSFWNHIPECEARGVCQFCDEPEDLEHILLKCRRPGQDLIWSLAKELWLKKHPVWPTLSLGSVLGCGLASFSDTNGRKLPGASRLYHILVSESVFMIWKVRNESVLARQGVPLPEIAIHNKWLHCINQRLLFDRLLTNHAKYGKQNSIKTSLVLQTWSATLMNEDDLPDDWIKEPRVLVGTEPRSSPPPTRPSGRRGRGR</sequence>
<evidence type="ECO:0000313" key="2">
    <source>
        <dbReference type="EMBL" id="KAJ7078702.1"/>
    </source>
</evidence>
<accession>A0AAD6TTF4</accession>